<organism evidence="4 5">
    <name type="scientific">Campylobacter fetus</name>
    <dbReference type="NCBI Taxonomy" id="196"/>
    <lineage>
        <taxon>Bacteria</taxon>
        <taxon>Pseudomonadati</taxon>
        <taxon>Campylobacterota</taxon>
        <taxon>Epsilonproteobacteria</taxon>
        <taxon>Campylobacterales</taxon>
        <taxon>Campylobacteraceae</taxon>
        <taxon>Campylobacter</taxon>
    </lineage>
</organism>
<dbReference type="PANTHER" id="PTHR43780:SF2">
    <property type="entry name" value="1-AMINOCYCLOPROPANE-1-CARBOXYLATE DEAMINASE-RELATED"/>
    <property type="match status" value="1"/>
</dbReference>
<accession>A0A5L8JEK1</accession>
<dbReference type="GeneID" id="61064362"/>
<reference evidence="4 5" key="1">
    <citation type="submission" date="2018-06" db="EMBL/GenBank/DDBJ databases">
        <authorList>
            <consortium name="PulseNet: The National Subtyping Network for Foodborne Disease Surveillance"/>
            <person name="Tarr C.L."/>
            <person name="Trees E."/>
            <person name="Katz L.S."/>
            <person name="Carleton-Romer H.A."/>
            <person name="Stroika S."/>
            <person name="Kucerova Z."/>
            <person name="Roache K.F."/>
            <person name="Sabol A.L."/>
            <person name="Besser J."/>
            <person name="Gerner-Smidt P."/>
        </authorList>
    </citation>
    <scope>NUCLEOTIDE SEQUENCE [LARGE SCALE GENOMIC DNA]</scope>
    <source>
        <strain evidence="4 5">PNUSAC001503</strain>
    </source>
</reference>
<evidence type="ECO:0000313" key="5">
    <source>
        <dbReference type="Proteomes" id="UP000535509"/>
    </source>
</evidence>
<dbReference type="SUPFAM" id="SSF53686">
    <property type="entry name" value="Tryptophan synthase beta subunit-like PLP-dependent enzymes"/>
    <property type="match status" value="1"/>
</dbReference>
<gene>
    <name evidence="4" type="ORF">CX802_02320</name>
</gene>
<comment type="cofactor">
    <cofactor evidence="1">
        <name>pyridoxal 5'-phosphate</name>
        <dbReference type="ChEBI" id="CHEBI:597326"/>
    </cofactor>
</comment>
<dbReference type="Gene3D" id="3.40.50.1100">
    <property type="match status" value="2"/>
</dbReference>
<keyword evidence="5" id="KW-1185">Reference proteome</keyword>
<sequence length="290" mass="33165">MQGNFDNFECVNFRGRSFWILRDDKIGGEFNGNKARKLEYFLNSDLSGFKRIISYGSNQSNAMYSLSVFAKMKGLEFIYVTDHLSGFLKERPSGNLALALRNGMVIYESKNRADFASNLKNIDDILIPEGVAMSEAEYGFKTQAKLIEDFSNQIGFKFDIFLPSGTGASAAYLAKNLSQMKVYTTPCVGDRDYLASMVLNLDKDSKLNILNPPKKYHFGNLKRELFDIYKELKDSTNVEFELLYDSVGWLSLLYNLTEFKNKILYIHQGGIIGNESLLERYKRKFKLDMV</sequence>
<evidence type="ECO:0000256" key="2">
    <source>
        <dbReference type="ARBA" id="ARBA00008639"/>
    </source>
</evidence>
<dbReference type="PIRSF" id="PIRSF006278">
    <property type="entry name" value="ACCD_DCysDesulf"/>
    <property type="match status" value="1"/>
</dbReference>
<evidence type="ECO:0000313" key="4">
    <source>
        <dbReference type="EMBL" id="EAI8858688.1"/>
    </source>
</evidence>
<dbReference type="InterPro" id="IPR036052">
    <property type="entry name" value="TrpB-like_PALP_sf"/>
</dbReference>
<comment type="similarity">
    <text evidence="2">Belongs to the ACC deaminase/D-cysteine desulfhydrase family.</text>
</comment>
<evidence type="ECO:0000256" key="3">
    <source>
        <dbReference type="ARBA" id="ARBA00022898"/>
    </source>
</evidence>
<dbReference type="AlphaFoldDB" id="A0A5L8JEK1"/>
<dbReference type="InterPro" id="IPR027278">
    <property type="entry name" value="ACCD_DCysDesulf"/>
</dbReference>
<dbReference type="GO" id="GO:0019148">
    <property type="term" value="F:D-cysteine desulfhydrase activity"/>
    <property type="evidence" value="ECO:0007669"/>
    <property type="project" value="TreeGrafter"/>
</dbReference>
<comment type="caution">
    <text evidence="4">The sequence shown here is derived from an EMBL/GenBank/DDBJ whole genome shotgun (WGS) entry which is preliminary data.</text>
</comment>
<evidence type="ECO:0000256" key="1">
    <source>
        <dbReference type="ARBA" id="ARBA00001933"/>
    </source>
</evidence>
<dbReference type="OMA" id="NKARKFM"/>
<dbReference type="RefSeq" id="WP_002848859.1">
    <property type="nucleotide sequence ID" value="NZ_AACCWR020000013.1"/>
</dbReference>
<protein>
    <submittedName>
        <fullName evidence="4">1-aminocyclopropane-1-carboxylate deaminase</fullName>
    </submittedName>
</protein>
<dbReference type="PANTHER" id="PTHR43780">
    <property type="entry name" value="1-AMINOCYCLOPROPANE-1-CARBOXYLATE DEAMINASE-RELATED"/>
    <property type="match status" value="1"/>
</dbReference>
<name>A0A5L8JEK1_CAMFE</name>
<dbReference type="Proteomes" id="UP000535509">
    <property type="component" value="Unassembled WGS sequence"/>
</dbReference>
<proteinExistence type="inferred from homology"/>
<keyword evidence="3" id="KW-0663">Pyridoxal phosphate</keyword>
<dbReference type="EMBL" id="AABTCC010000004">
    <property type="protein sequence ID" value="EAI8858688.1"/>
    <property type="molecule type" value="Genomic_DNA"/>
</dbReference>